<accession>A0A9W5WV47</accession>
<proteinExistence type="predicted"/>
<protein>
    <submittedName>
        <fullName evidence="1">Uncharacterized protein</fullName>
    </submittedName>
</protein>
<gene>
    <name evidence="1" type="ORF">BaOVIS_013410</name>
</gene>
<organism evidence="1 2">
    <name type="scientific">Babesia ovis</name>
    <dbReference type="NCBI Taxonomy" id="5869"/>
    <lineage>
        <taxon>Eukaryota</taxon>
        <taxon>Sar</taxon>
        <taxon>Alveolata</taxon>
        <taxon>Apicomplexa</taxon>
        <taxon>Aconoidasida</taxon>
        <taxon>Piroplasmida</taxon>
        <taxon>Babesiidae</taxon>
        <taxon>Babesia</taxon>
    </lineage>
</organism>
<dbReference type="OrthoDB" id="365977at2759"/>
<comment type="caution">
    <text evidence="1">The sequence shown here is derived from an EMBL/GenBank/DDBJ whole genome shotgun (WGS) entry which is preliminary data.</text>
</comment>
<sequence>MAELRRVTGAKLLITKALLHKRDKPWTYDGYSSVADLPRLLEKSERLATFCSYMYSTVCMVLHFIEKDKSTVAILAEPGYEVYVAGDPSGCIRVKVPLSTEYRPLEGNTYILTDAALLVTRGMLHIKAIGGTRLLPCHNSDLHVLRSNDISRNYTCELTRNDGIVPPMAP</sequence>
<evidence type="ECO:0000313" key="2">
    <source>
        <dbReference type="Proteomes" id="UP001057455"/>
    </source>
</evidence>
<name>A0A9W5WV47_BABOV</name>
<evidence type="ECO:0000313" key="1">
    <source>
        <dbReference type="EMBL" id="GFE53937.1"/>
    </source>
</evidence>
<dbReference type="EMBL" id="BLIY01000008">
    <property type="protein sequence ID" value="GFE53937.1"/>
    <property type="molecule type" value="Genomic_DNA"/>
</dbReference>
<keyword evidence="2" id="KW-1185">Reference proteome</keyword>
<dbReference type="AlphaFoldDB" id="A0A9W5WV47"/>
<reference evidence="1" key="1">
    <citation type="submission" date="2019-12" db="EMBL/GenBank/DDBJ databases">
        <title>Genome sequence of Babesia ovis.</title>
        <authorList>
            <person name="Yamagishi J."/>
            <person name="Sevinc F."/>
            <person name="Xuan X."/>
        </authorList>
    </citation>
    <scope>NUCLEOTIDE SEQUENCE</scope>
    <source>
        <strain evidence="1">Selcuk</strain>
    </source>
</reference>
<dbReference type="Proteomes" id="UP001057455">
    <property type="component" value="Unassembled WGS sequence"/>
</dbReference>